<dbReference type="Proteomes" id="UP000054495">
    <property type="component" value="Unassembled WGS sequence"/>
</dbReference>
<dbReference type="PROSITE" id="PS50929">
    <property type="entry name" value="ABC_TM1F"/>
    <property type="match status" value="1"/>
</dbReference>
<comment type="subcellular location">
    <subcellularLocation>
        <location evidence="1">Membrane</location>
        <topology evidence="1">Multi-pass membrane protein</topology>
    </subcellularLocation>
</comment>
<organism evidence="8 9">
    <name type="scientific">Ancylostoma ceylanicum</name>
    <dbReference type="NCBI Taxonomy" id="53326"/>
    <lineage>
        <taxon>Eukaryota</taxon>
        <taxon>Metazoa</taxon>
        <taxon>Ecdysozoa</taxon>
        <taxon>Nematoda</taxon>
        <taxon>Chromadorea</taxon>
        <taxon>Rhabditida</taxon>
        <taxon>Rhabditina</taxon>
        <taxon>Rhabditomorpha</taxon>
        <taxon>Strongyloidea</taxon>
        <taxon>Ancylostomatidae</taxon>
        <taxon>Ancylostomatinae</taxon>
        <taxon>Ancylostoma</taxon>
    </lineage>
</organism>
<feature type="domain" description="ABC transmembrane type-1" evidence="7">
    <location>
        <begin position="73"/>
        <end position="223"/>
    </location>
</feature>
<evidence type="ECO:0008006" key="10">
    <source>
        <dbReference type="Google" id="ProtNLM"/>
    </source>
</evidence>
<keyword evidence="9" id="KW-1185">Reference proteome</keyword>
<accession>A0A0D6LD47</accession>
<evidence type="ECO:0000256" key="1">
    <source>
        <dbReference type="ARBA" id="ARBA00004141"/>
    </source>
</evidence>
<feature type="transmembrane region" description="Helical" evidence="5">
    <location>
        <begin position="79"/>
        <end position="96"/>
    </location>
</feature>
<dbReference type="InterPro" id="IPR039421">
    <property type="entry name" value="Type_1_exporter"/>
</dbReference>
<feature type="transmembrane region" description="Helical" evidence="5">
    <location>
        <begin position="157"/>
        <end position="182"/>
    </location>
</feature>
<dbReference type="InterPro" id="IPR003439">
    <property type="entry name" value="ABC_transporter-like_ATP-bd"/>
</dbReference>
<gene>
    <name evidence="8" type="ORF">ANCCEY_15256</name>
</gene>
<dbReference type="GO" id="GO:0016020">
    <property type="term" value="C:membrane"/>
    <property type="evidence" value="ECO:0007669"/>
    <property type="project" value="UniProtKB-SubCell"/>
</dbReference>
<dbReference type="GO" id="GO:0140359">
    <property type="term" value="F:ABC-type transporter activity"/>
    <property type="evidence" value="ECO:0007669"/>
    <property type="project" value="InterPro"/>
</dbReference>
<dbReference type="Gene3D" id="3.40.50.300">
    <property type="entry name" value="P-loop containing nucleotide triphosphate hydrolases"/>
    <property type="match status" value="1"/>
</dbReference>
<evidence type="ECO:0000256" key="2">
    <source>
        <dbReference type="ARBA" id="ARBA00022692"/>
    </source>
</evidence>
<dbReference type="PANTHER" id="PTHR24221">
    <property type="entry name" value="ATP-BINDING CASSETTE SUB-FAMILY B"/>
    <property type="match status" value="1"/>
</dbReference>
<feature type="transmembrane region" description="Helical" evidence="5">
    <location>
        <begin position="197"/>
        <end position="221"/>
    </location>
</feature>
<feature type="transmembrane region" description="Helical" evidence="5">
    <location>
        <begin position="34"/>
        <end position="51"/>
    </location>
</feature>
<evidence type="ECO:0000256" key="3">
    <source>
        <dbReference type="ARBA" id="ARBA00022989"/>
    </source>
</evidence>
<dbReference type="Pfam" id="PF00664">
    <property type="entry name" value="ABC_membrane"/>
    <property type="match status" value="1"/>
</dbReference>
<evidence type="ECO:0000259" key="7">
    <source>
        <dbReference type="PROSITE" id="PS50929"/>
    </source>
</evidence>
<dbReference type="PANTHER" id="PTHR24221:SF300">
    <property type="entry name" value="MULTIDRUG RESISTANCE-LIKE ATP-BINDING PROTEIN MDLA"/>
    <property type="match status" value="1"/>
</dbReference>
<evidence type="ECO:0000313" key="8">
    <source>
        <dbReference type="EMBL" id="EPB65677.1"/>
    </source>
</evidence>
<dbReference type="GO" id="GO:0005524">
    <property type="term" value="F:ATP binding"/>
    <property type="evidence" value="ECO:0007669"/>
    <property type="project" value="InterPro"/>
</dbReference>
<protein>
    <recommendedName>
        <fullName evidence="10">ABC transmembrane type-1 domain-containing protein</fullName>
    </recommendedName>
</protein>
<dbReference type="Pfam" id="PF00005">
    <property type="entry name" value="ABC_tran"/>
    <property type="match status" value="1"/>
</dbReference>
<feature type="domain" description="ABC transporter" evidence="6">
    <location>
        <begin position="255"/>
        <end position="494"/>
    </location>
</feature>
<evidence type="ECO:0000256" key="4">
    <source>
        <dbReference type="ARBA" id="ARBA00023136"/>
    </source>
</evidence>
<reference evidence="8 9" key="1">
    <citation type="submission" date="2013-05" db="EMBL/GenBank/DDBJ databases">
        <title>Draft genome of the parasitic nematode Anyclostoma ceylanicum.</title>
        <authorList>
            <person name="Mitreva M."/>
        </authorList>
    </citation>
    <scope>NUCLEOTIDE SEQUENCE [LARGE SCALE GENOMIC DNA]</scope>
</reference>
<sequence>MPMFLKDVIDTIVSGSGEPIEIIGFKIYLDTSDVLMAAVYIGLVYMSLILLKRPGIMYNINLVTLFGLIVHEMLNINGWLTLIVLAPLPIMSYLIYKVSDKINKGSHLAQQEQSNLSTIVQETFAGIRVVKAYGRENEVNDRFTQASKRYKGKLMQLVFINALFMPTVMALIGLSTILAIYVGGLFSFSGKVTLGEIAAFVSFVNMLTWPFASLGWLTSIIQRAAASQERINDFLKQKPEIVNHNRAPLVLEGKIEFRNVTFTYEGATEPAIKGLSFTIHPGQTAAFVGKTASGKSTILKLLMRQVEPQAGEILIDGQPLNKINLDLFRDQAGIVPQEVFLFSDTIANNIRFGTNHQVSDEELYKVTEYAHVRHNIEAFEHGFETMLGERGQENTTVYEKTEQSIATETGEIIIKTESAKDGNRSFDHSLTIYGILNLSLKTVANVAGNGEQLKKGQLEFVFNKECKLLDVIVIETSGNELVNRELEKFASDLLDKISRENYDHLFLFDNELGFVNEDSCSDNLIVSIAMRTR</sequence>
<dbReference type="GO" id="GO:0016887">
    <property type="term" value="F:ATP hydrolysis activity"/>
    <property type="evidence" value="ECO:0007669"/>
    <property type="project" value="InterPro"/>
</dbReference>
<keyword evidence="2 5" id="KW-0812">Transmembrane</keyword>
<name>A0A0D6LD47_9BILA</name>
<keyword evidence="3 5" id="KW-1133">Transmembrane helix</keyword>
<dbReference type="InterPro" id="IPR027417">
    <property type="entry name" value="P-loop_NTPase"/>
</dbReference>
<feature type="transmembrane region" description="Helical" evidence="5">
    <location>
        <begin position="56"/>
        <end position="73"/>
    </location>
</feature>
<dbReference type="InterPro" id="IPR036640">
    <property type="entry name" value="ABC1_TM_sf"/>
</dbReference>
<keyword evidence="4 5" id="KW-0472">Membrane</keyword>
<dbReference type="SUPFAM" id="SSF52540">
    <property type="entry name" value="P-loop containing nucleoside triphosphate hydrolases"/>
    <property type="match status" value="1"/>
</dbReference>
<evidence type="ECO:0000259" key="6">
    <source>
        <dbReference type="PROSITE" id="PS50893"/>
    </source>
</evidence>
<dbReference type="Gene3D" id="1.20.1560.10">
    <property type="entry name" value="ABC transporter type 1, transmembrane domain"/>
    <property type="match status" value="1"/>
</dbReference>
<evidence type="ECO:0000313" key="9">
    <source>
        <dbReference type="Proteomes" id="UP000054495"/>
    </source>
</evidence>
<dbReference type="PROSITE" id="PS50893">
    <property type="entry name" value="ABC_TRANSPORTER_2"/>
    <property type="match status" value="1"/>
</dbReference>
<dbReference type="SUPFAM" id="SSF90123">
    <property type="entry name" value="ABC transporter transmembrane region"/>
    <property type="match status" value="1"/>
</dbReference>
<dbReference type="AlphaFoldDB" id="A0A0D6LD47"/>
<proteinExistence type="predicted"/>
<dbReference type="EMBL" id="KE127410">
    <property type="protein sequence ID" value="EPB65677.1"/>
    <property type="molecule type" value="Genomic_DNA"/>
</dbReference>
<evidence type="ECO:0000256" key="5">
    <source>
        <dbReference type="SAM" id="Phobius"/>
    </source>
</evidence>
<dbReference type="InterPro" id="IPR011527">
    <property type="entry name" value="ABC1_TM_dom"/>
</dbReference>